<feature type="transmembrane region" description="Helical" evidence="2">
    <location>
        <begin position="104"/>
        <end position="126"/>
    </location>
</feature>
<evidence type="ECO:0000313" key="4">
    <source>
        <dbReference type="Proteomes" id="UP001221142"/>
    </source>
</evidence>
<feature type="transmembrane region" description="Helical" evidence="2">
    <location>
        <begin position="73"/>
        <end position="92"/>
    </location>
</feature>
<feature type="transmembrane region" description="Helical" evidence="2">
    <location>
        <begin position="547"/>
        <end position="571"/>
    </location>
</feature>
<comment type="caution">
    <text evidence="3">The sequence shown here is derived from an EMBL/GenBank/DDBJ whole genome shotgun (WGS) entry which is preliminary data.</text>
</comment>
<keyword evidence="2" id="KW-0472">Membrane</keyword>
<feature type="region of interest" description="Disordered" evidence="1">
    <location>
        <begin position="335"/>
        <end position="362"/>
    </location>
</feature>
<feature type="transmembrane region" description="Helical" evidence="2">
    <location>
        <begin position="507"/>
        <end position="527"/>
    </location>
</feature>
<dbReference type="EMBL" id="JARKIF010000045">
    <property type="protein sequence ID" value="KAJ7608382.1"/>
    <property type="molecule type" value="Genomic_DNA"/>
</dbReference>
<organism evidence="3 4">
    <name type="scientific">Roridomyces roridus</name>
    <dbReference type="NCBI Taxonomy" id="1738132"/>
    <lineage>
        <taxon>Eukaryota</taxon>
        <taxon>Fungi</taxon>
        <taxon>Dikarya</taxon>
        <taxon>Basidiomycota</taxon>
        <taxon>Agaricomycotina</taxon>
        <taxon>Agaricomycetes</taxon>
        <taxon>Agaricomycetidae</taxon>
        <taxon>Agaricales</taxon>
        <taxon>Marasmiineae</taxon>
        <taxon>Mycenaceae</taxon>
        <taxon>Roridomyces</taxon>
    </lineage>
</organism>
<proteinExistence type="predicted"/>
<keyword evidence="2" id="KW-1133">Transmembrane helix</keyword>
<name>A0AAD7F8A7_9AGAR</name>
<feature type="transmembrane region" description="Helical" evidence="2">
    <location>
        <begin position="615"/>
        <end position="636"/>
    </location>
</feature>
<gene>
    <name evidence="3" type="ORF">FB45DRAFT_877247</name>
</gene>
<evidence type="ECO:0000256" key="1">
    <source>
        <dbReference type="SAM" id="MobiDB-lite"/>
    </source>
</evidence>
<protein>
    <submittedName>
        <fullName evidence="3">Uncharacterized protein</fullName>
    </submittedName>
</protein>
<keyword evidence="4" id="KW-1185">Reference proteome</keyword>
<feature type="transmembrane region" description="Helical" evidence="2">
    <location>
        <begin position="212"/>
        <end position="231"/>
    </location>
</feature>
<dbReference type="AlphaFoldDB" id="A0AAD7F8A7"/>
<evidence type="ECO:0000256" key="2">
    <source>
        <dbReference type="SAM" id="Phobius"/>
    </source>
</evidence>
<reference evidence="3" key="1">
    <citation type="submission" date="2023-03" db="EMBL/GenBank/DDBJ databases">
        <title>Massive genome expansion in bonnet fungi (Mycena s.s.) driven by repeated elements and novel gene families across ecological guilds.</title>
        <authorList>
            <consortium name="Lawrence Berkeley National Laboratory"/>
            <person name="Harder C.B."/>
            <person name="Miyauchi S."/>
            <person name="Viragh M."/>
            <person name="Kuo A."/>
            <person name="Thoen E."/>
            <person name="Andreopoulos B."/>
            <person name="Lu D."/>
            <person name="Skrede I."/>
            <person name="Drula E."/>
            <person name="Henrissat B."/>
            <person name="Morin E."/>
            <person name="Kohler A."/>
            <person name="Barry K."/>
            <person name="LaButti K."/>
            <person name="Morin E."/>
            <person name="Salamov A."/>
            <person name="Lipzen A."/>
            <person name="Mereny Z."/>
            <person name="Hegedus B."/>
            <person name="Baldrian P."/>
            <person name="Stursova M."/>
            <person name="Weitz H."/>
            <person name="Taylor A."/>
            <person name="Grigoriev I.V."/>
            <person name="Nagy L.G."/>
            <person name="Martin F."/>
            <person name="Kauserud H."/>
        </authorList>
    </citation>
    <scope>NUCLEOTIDE SEQUENCE</scope>
    <source>
        <strain evidence="3">9284</strain>
    </source>
</reference>
<keyword evidence="2" id="KW-0812">Transmembrane</keyword>
<sequence>MGNSLNTTYVPSWQDACTAKFNCTSTDLVDFSGAPIAPVCPADGSMPSIVWGITARACNQSCGGGVMTESVDFTASAITMTTWLLPWLALIAQLPFQAKGWMNFLSGFLAVGSPALATYSLALTAFNRWHTFRKFQHLKKTVRNHDHARPELSYMTERIDAAAFILVEVQQCPMRANQRDGELASLIVVDEPRRRDFWKAAYKDLKNTRRGFTYSFLAQGLGSLLILSQYFVSHGEFIVLMAALAYLISFVGAVQDSVGLQFSASMVWSWMFPVVYGYIQVGSQYAAGCIQDALTDSKVIAVQRDDGQVHFVHQRGLCPNADLLDPSTGWIPRGNTDATVNPAAVDEKDSDESSTPPMKDRLENVPVPIADSPEHHPEYVVPPPTWCGFDVRGDERREGPLFNYARIFTWSAFAEHVHSGFYSAVKHLQNGAPTPSTNSEAALACGFEPHQNLTAYTVWAAVPPSTIHHMIGAACIALFLQWGTAGPAFYVAYQTPVIGIGCDSGSYLIYGVAATVSWVVLVFSSLLSHAYMQRIELDPHKQASSLLAGLAVLSRLLGKAIGIANAIWLVAFNVMQQIGTYDNCWCRTNAFSLHANGWALLFKSSAELRAITGDLWIGSFIWSVSICVVTTAFFAYRQRTM</sequence>
<accession>A0AAD7F8A7</accession>
<dbReference type="Proteomes" id="UP001221142">
    <property type="component" value="Unassembled WGS sequence"/>
</dbReference>
<feature type="transmembrane region" description="Helical" evidence="2">
    <location>
        <begin position="237"/>
        <end position="255"/>
    </location>
</feature>
<evidence type="ECO:0000313" key="3">
    <source>
        <dbReference type="EMBL" id="KAJ7608382.1"/>
    </source>
</evidence>